<organism evidence="2 3">
    <name type="scientific">Elysia crispata</name>
    <name type="common">lettuce slug</name>
    <dbReference type="NCBI Taxonomy" id="231223"/>
    <lineage>
        <taxon>Eukaryota</taxon>
        <taxon>Metazoa</taxon>
        <taxon>Spiralia</taxon>
        <taxon>Lophotrochozoa</taxon>
        <taxon>Mollusca</taxon>
        <taxon>Gastropoda</taxon>
        <taxon>Heterobranchia</taxon>
        <taxon>Euthyneura</taxon>
        <taxon>Panpulmonata</taxon>
        <taxon>Sacoglossa</taxon>
        <taxon>Placobranchoidea</taxon>
        <taxon>Plakobranchidae</taxon>
        <taxon>Elysia</taxon>
    </lineage>
</organism>
<gene>
    <name evidence="2" type="ORF">RRG08_031130</name>
</gene>
<name>A0AAE0ZF87_9GAST</name>
<proteinExistence type="predicted"/>
<sequence length="136" mass="15212">MSTFEDLRKAYGSYTFSRPSMLDKSQFVHKLQLSLSTKSSSLMLRFPEVTRGHNRGHARCPIKQDKTSSTSTTLIDEPAQPLPPTYFSGTVHNSHGSFQPHGLLITVDEQRTLKGRGHIKIMNGSEFHSYTSCVPS</sequence>
<keyword evidence="3" id="KW-1185">Reference proteome</keyword>
<evidence type="ECO:0000256" key="1">
    <source>
        <dbReference type="SAM" id="MobiDB-lite"/>
    </source>
</evidence>
<reference evidence="2" key="1">
    <citation type="journal article" date="2023" name="G3 (Bethesda)">
        <title>A reference genome for the long-term kleptoplast-retaining sea slug Elysia crispata morphotype clarki.</title>
        <authorList>
            <person name="Eastman K.E."/>
            <person name="Pendleton A.L."/>
            <person name="Shaikh M.A."/>
            <person name="Suttiyut T."/>
            <person name="Ogas R."/>
            <person name="Tomko P."/>
            <person name="Gavelis G."/>
            <person name="Widhalm J.R."/>
            <person name="Wisecaver J.H."/>
        </authorList>
    </citation>
    <scope>NUCLEOTIDE SEQUENCE</scope>
    <source>
        <strain evidence="2">ECLA1</strain>
    </source>
</reference>
<evidence type="ECO:0000313" key="3">
    <source>
        <dbReference type="Proteomes" id="UP001283361"/>
    </source>
</evidence>
<comment type="caution">
    <text evidence="2">The sequence shown here is derived from an EMBL/GenBank/DDBJ whole genome shotgun (WGS) entry which is preliminary data.</text>
</comment>
<protein>
    <submittedName>
        <fullName evidence="2">Uncharacterized protein</fullName>
    </submittedName>
</protein>
<dbReference type="EMBL" id="JAWDGP010004062">
    <property type="protein sequence ID" value="KAK3768339.1"/>
    <property type="molecule type" value="Genomic_DNA"/>
</dbReference>
<dbReference type="AlphaFoldDB" id="A0AAE0ZF87"/>
<dbReference type="Proteomes" id="UP001283361">
    <property type="component" value="Unassembled WGS sequence"/>
</dbReference>
<accession>A0AAE0ZF87</accession>
<feature type="region of interest" description="Disordered" evidence="1">
    <location>
        <begin position="52"/>
        <end position="91"/>
    </location>
</feature>
<evidence type="ECO:0000313" key="2">
    <source>
        <dbReference type="EMBL" id="KAK3768339.1"/>
    </source>
</evidence>